<evidence type="ECO:0000313" key="1">
    <source>
        <dbReference type="EMBL" id="SEQ26880.1"/>
    </source>
</evidence>
<protein>
    <recommendedName>
        <fullName evidence="3">DUF2771 domain-containing protein</fullName>
    </recommendedName>
</protein>
<evidence type="ECO:0008006" key="3">
    <source>
        <dbReference type="Google" id="ProtNLM"/>
    </source>
</evidence>
<gene>
    <name evidence="1" type="ORF">SAMN05216481_105207</name>
</gene>
<dbReference type="PROSITE" id="PS51257">
    <property type="entry name" value="PROKAR_LIPOPROTEIN"/>
    <property type="match status" value="1"/>
</dbReference>
<name>A0A1H9EMD2_9ACTN</name>
<organism evidence="1 2">
    <name type="scientific">Streptomyces radiopugnans</name>
    <dbReference type="NCBI Taxonomy" id="403935"/>
    <lineage>
        <taxon>Bacteria</taxon>
        <taxon>Bacillati</taxon>
        <taxon>Actinomycetota</taxon>
        <taxon>Actinomycetes</taxon>
        <taxon>Kitasatosporales</taxon>
        <taxon>Streptomycetaceae</taxon>
        <taxon>Streptomyces</taxon>
    </lineage>
</organism>
<proteinExistence type="predicted"/>
<dbReference type="Proteomes" id="UP000199055">
    <property type="component" value="Unassembled WGS sequence"/>
</dbReference>
<keyword evidence="2" id="KW-1185">Reference proteome</keyword>
<dbReference type="RefSeq" id="WP_093658959.1">
    <property type="nucleotide sequence ID" value="NZ_FOET01000005.1"/>
</dbReference>
<reference evidence="1 2" key="1">
    <citation type="submission" date="2016-10" db="EMBL/GenBank/DDBJ databases">
        <authorList>
            <person name="de Groot N.N."/>
        </authorList>
    </citation>
    <scope>NUCLEOTIDE SEQUENCE [LARGE SCALE GENOMIC DNA]</scope>
    <source>
        <strain evidence="1 2">CGMCC 4.3519</strain>
    </source>
</reference>
<sequence length="167" mass="17828">MTHTISRGKGSRTIRTAVAIGAATLGLVALSACEKPTPRATVTVGSDSASTEAACYEDNGKISQDKVLSCTKEGTDTSVTVGQGDLLRIGVDPEIAEDGWVLFLNGQPAVTDRITKTYRSFSGDAFFQNGGDQQGGRPQSVQLSIVEYDGSNYRGVWNFELERESED</sequence>
<dbReference type="AlphaFoldDB" id="A0A1H9EMD2"/>
<evidence type="ECO:0000313" key="2">
    <source>
        <dbReference type="Proteomes" id="UP000199055"/>
    </source>
</evidence>
<dbReference type="STRING" id="403935.SAMN05216481_105207"/>
<accession>A0A1H9EMD2</accession>
<dbReference type="EMBL" id="FOET01000005">
    <property type="protein sequence ID" value="SEQ26880.1"/>
    <property type="molecule type" value="Genomic_DNA"/>
</dbReference>